<keyword evidence="3" id="KW-1185">Reference proteome</keyword>
<sequence length="170" mass="19037">MGKIWKAVKWFFSVEDSVNKSVVRKHKHGMRPAAVPGPIETQEESGEKSLLSESIPGDPHSFGDVYNGLTKFVNPQKGNPVDELELAKTRLLIPHSLEESHLEHLIFLCGFPKTEMQGDSPQYDKRLLQLVRLSMNVYASEVAISTERLIEKLDSAGIYSSLSEKKESSI</sequence>
<dbReference type="Proteomes" id="UP000828443">
    <property type="component" value="Segment"/>
</dbReference>
<proteinExistence type="predicted"/>
<dbReference type="RefSeq" id="YP_010676741.1">
    <property type="nucleotide sequence ID" value="NC_071015.1"/>
</dbReference>
<dbReference type="KEGG" id="vg:77953106"/>
<evidence type="ECO:0000313" key="2">
    <source>
        <dbReference type="EMBL" id="QYN79929.1"/>
    </source>
</evidence>
<accession>A0AAE8BIJ2</accession>
<feature type="region of interest" description="Disordered" evidence="1">
    <location>
        <begin position="29"/>
        <end position="52"/>
    </location>
</feature>
<dbReference type="GeneID" id="77953106"/>
<evidence type="ECO:0000256" key="1">
    <source>
        <dbReference type="SAM" id="MobiDB-lite"/>
    </source>
</evidence>
<reference evidence="2" key="1">
    <citation type="journal article" date="2021" name="Viruses">
        <title>Novel Viruses That Lyse Plant and Human Strains of Kosakonia cowanii.</title>
        <authorList>
            <person name="Petrzik K."/>
            <person name="Brazdova S."/>
            <person name="Krawczyk K."/>
        </authorList>
    </citation>
    <scope>NUCLEOTIDE SEQUENCE</scope>
</reference>
<organism evidence="2 3">
    <name type="scientific">Kosakonia phage Kc263</name>
    <dbReference type="NCBI Taxonomy" id="2863194"/>
    <lineage>
        <taxon>Viruses</taxon>
        <taxon>Duplodnaviria</taxon>
        <taxon>Heunggongvirae</taxon>
        <taxon>Uroviricota</taxon>
        <taxon>Caudoviricetes</taxon>
        <taxon>Chimalliviridae</taxon>
        <taxon>Branisovskavirus</taxon>
        <taxon>Branisovskavirus Kc263</taxon>
    </lineage>
</organism>
<name>A0AAE8BIJ2_9CAUD</name>
<evidence type="ECO:0000313" key="3">
    <source>
        <dbReference type="Proteomes" id="UP000828443"/>
    </source>
</evidence>
<protein>
    <submittedName>
        <fullName evidence="2">Uncharacterized protein</fullName>
    </submittedName>
</protein>
<dbReference type="EMBL" id="MZ348422">
    <property type="protein sequence ID" value="QYN79929.1"/>
    <property type="molecule type" value="Genomic_DNA"/>
</dbReference>